<dbReference type="Gene3D" id="1.10.287.70">
    <property type="match status" value="1"/>
</dbReference>
<feature type="transmembrane region" description="Helical" evidence="1">
    <location>
        <begin position="7"/>
        <end position="24"/>
    </location>
</feature>
<dbReference type="STRING" id="1003.SAMN04488541_10755"/>
<evidence type="ECO:0000313" key="4">
    <source>
        <dbReference type="Proteomes" id="UP000199513"/>
    </source>
</evidence>
<evidence type="ECO:0000256" key="1">
    <source>
        <dbReference type="SAM" id="Phobius"/>
    </source>
</evidence>
<evidence type="ECO:0000313" key="3">
    <source>
        <dbReference type="EMBL" id="SFF59910.1"/>
    </source>
</evidence>
<name>A0A1I2K142_9BACT</name>
<accession>A0A1I2K142</accession>
<evidence type="ECO:0000259" key="2">
    <source>
        <dbReference type="Pfam" id="PF07885"/>
    </source>
</evidence>
<proteinExistence type="predicted"/>
<sequence>MKIKEIFIKSIVIIFLGWFIIFLDEYFFPKSIYAEVIIPIVALFKVIFFVYQSYYIVMKVIEHNVSYHRFLIITTINIFFIICSFAVDYASIYHINPASFEGVNTDFSLGEIIFEWFYFSVLNYTNFGYGEILPKTIPSKSLVMMQDLISFMTILYVLTDFVTLKQSIEESNFMKKRKEKPAIISKGKHD</sequence>
<keyword evidence="1" id="KW-1133">Transmembrane helix</keyword>
<gene>
    <name evidence="3" type="ORF">SAMN04488541_10755</name>
</gene>
<keyword evidence="1" id="KW-0812">Transmembrane</keyword>
<feature type="transmembrane region" description="Helical" evidence="1">
    <location>
        <begin position="36"/>
        <end position="58"/>
    </location>
</feature>
<dbReference type="OrthoDB" id="9799090at2"/>
<dbReference type="EMBL" id="FONY01000075">
    <property type="protein sequence ID" value="SFF59910.1"/>
    <property type="molecule type" value="Genomic_DNA"/>
</dbReference>
<dbReference type="AlphaFoldDB" id="A0A1I2K142"/>
<feature type="transmembrane region" description="Helical" evidence="1">
    <location>
        <begin position="70"/>
        <end position="92"/>
    </location>
</feature>
<feature type="transmembrane region" description="Helical" evidence="1">
    <location>
        <begin position="148"/>
        <end position="168"/>
    </location>
</feature>
<dbReference type="InterPro" id="IPR013099">
    <property type="entry name" value="K_chnl_dom"/>
</dbReference>
<dbReference type="RefSeq" id="WP_091549503.1">
    <property type="nucleotide sequence ID" value="NZ_FONY01000075.1"/>
</dbReference>
<dbReference type="Proteomes" id="UP000199513">
    <property type="component" value="Unassembled WGS sequence"/>
</dbReference>
<feature type="domain" description="Potassium channel" evidence="2">
    <location>
        <begin position="91"/>
        <end position="163"/>
    </location>
</feature>
<keyword evidence="4" id="KW-1185">Reference proteome</keyword>
<protein>
    <recommendedName>
        <fullName evidence="2">Potassium channel domain-containing protein</fullName>
    </recommendedName>
</protein>
<keyword evidence="1" id="KW-0472">Membrane</keyword>
<dbReference type="Pfam" id="PF07885">
    <property type="entry name" value="Ion_trans_2"/>
    <property type="match status" value="1"/>
</dbReference>
<reference evidence="3 4" key="1">
    <citation type="submission" date="2016-10" db="EMBL/GenBank/DDBJ databases">
        <authorList>
            <person name="de Groot N.N."/>
        </authorList>
    </citation>
    <scope>NUCLEOTIDE SEQUENCE [LARGE SCALE GENOMIC DNA]</scope>
    <source>
        <strain>GEY</strain>
        <strain evidence="4">DSM 9560</strain>
    </source>
</reference>
<dbReference type="SUPFAM" id="SSF81324">
    <property type="entry name" value="Voltage-gated potassium channels"/>
    <property type="match status" value="1"/>
</dbReference>
<organism evidence="3 4">
    <name type="scientific">Thermoflexibacter ruber</name>
    <dbReference type="NCBI Taxonomy" id="1003"/>
    <lineage>
        <taxon>Bacteria</taxon>
        <taxon>Pseudomonadati</taxon>
        <taxon>Bacteroidota</taxon>
        <taxon>Cytophagia</taxon>
        <taxon>Cytophagales</taxon>
        <taxon>Thermoflexibacteraceae</taxon>
        <taxon>Thermoflexibacter</taxon>
    </lineage>
</organism>